<proteinExistence type="inferred from homology"/>
<evidence type="ECO:0000313" key="3">
    <source>
        <dbReference type="EMBL" id="NBG95973.1"/>
    </source>
</evidence>
<dbReference type="Gene3D" id="3.90.1300.10">
    <property type="entry name" value="Amidase signature (AS) domain"/>
    <property type="match status" value="1"/>
</dbReference>
<reference evidence="3 4" key="1">
    <citation type="journal article" date="2016" name="Int. J. Syst. Evol. Microbiol.">
        <title>Pyruvatibacter mobilis gen. nov., sp. nov., a marine bacterium from the culture broth of Picochlorum sp. 122.</title>
        <authorList>
            <person name="Wang G."/>
            <person name="Tang M."/>
            <person name="Wu H."/>
            <person name="Dai S."/>
            <person name="Li T."/>
            <person name="Chen C."/>
            <person name="He H."/>
            <person name="Fan J."/>
            <person name="Xiang W."/>
            <person name="Li X."/>
        </authorList>
    </citation>
    <scope>NUCLEOTIDE SEQUENCE [LARGE SCALE GENOMIC DNA]</scope>
    <source>
        <strain evidence="3 4">GYP-11</strain>
    </source>
</reference>
<evidence type="ECO:0000313" key="4">
    <source>
        <dbReference type="Proteomes" id="UP000470384"/>
    </source>
</evidence>
<dbReference type="AlphaFoldDB" id="A0A845QBK5"/>
<organism evidence="3 4">
    <name type="scientific">Pyruvatibacter mobilis</name>
    <dbReference type="NCBI Taxonomy" id="1712261"/>
    <lineage>
        <taxon>Bacteria</taxon>
        <taxon>Pseudomonadati</taxon>
        <taxon>Pseudomonadota</taxon>
        <taxon>Alphaproteobacteria</taxon>
        <taxon>Hyphomicrobiales</taxon>
        <taxon>Parvibaculaceae</taxon>
        <taxon>Pyruvatibacter</taxon>
    </lineage>
</organism>
<accession>A0A845QBK5</accession>
<dbReference type="GeneID" id="300654682"/>
<feature type="domain" description="Amidase" evidence="2">
    <location>
        <begin position="27"/>
        <end position="455"/>
    </location>
</feature>
<name>A0A845QBK5_9HYPH</name>
<evidence type="ECO:0000259" key="2">
    <source>
        <dbReference type="Pfam" id="PF01425"/>
    </source>
</evidence>
<dbReference type="InterPro" id="IPR000120">
    <property type="entry name" value="Amidase"/>
</dbReference>
<comment type="similarity">
    <text evidence="1">Belongs to the amidase family.</text>
</comment>
<dbReference type="SUPFAM" id="SSF75304">
    <property type="entry name" value="Amidase signature (AS) enzymes"/>
    <property type="match status" value="1"/>
</dbReference>
<dbReference type="OrthoDB" id="9777859at2"/>
<dbReference type="Pfam" id="PF01425">
    <property type="entry name" value="Amidase"/>
    <property type="match status" value="1"/>
</dbReference>
<dbReference type="InterPro" id="IPR036928">
    <property type="entry name" value="AS_sf"/>
</dbReference>
<protein>
    <submittedName>
        <fullName evidence="3">Amidase</fullName>
    </submittedName>
</protein>
<dbReference type="PANTHER" id="PTHR11895:SF7">
    <property type="entry name" value="GLUTAMYL-TRNA(GLN) AMIDOTRANSFERASE SUBUNIT A, MITOCHONDRIAL"/>
    <property type="match status" value="1"/>
</dbReference>
<dbReference type="GO" id="GO:0003824">
    <property type="term" value="F:catalytic activity"/>
    <property type="evidence" value="ECO:0007669"/>
    <property type="project" value="InterPro"/>
</dbReference>
<evidence type="ECO:0000256" key="1">
    <source>
        <dbReference type="ARBA" id="ARBA00009199"/>
    </source>
</evidence>
<dbReference type="Proteomes" id="UP000470384">
    <property type="component" value="Unassembled WGS sequence"/>
</dbReference>
<comment type="caution">
    <text evidence="3">The sequence shown here is derived from an EMBL/GenBank/DDBJ whole genome shotgun (WGS) entry which is preliminary data.</text>
</comment>
<dbReference type="RefSeq" id="WP_160587847.1">
    <property type="nucleotide sequence ID" value="NZ_BMHN01000001.1"/>
</dbReference>
<dbReference type="EMBL" id="WXYQ01000006">
    <property type="protein sequence ID" value="NBG95973.1"/>
    <property type="molecule type" value="Genomic_DNA"/>
</dbReference>
<dbReference type="InterPro" id="IPR023631">
    <property type="entry name" value="Amidase_dom"/>
</dbReference>
<keyword evidence="4" id="KW-1185">Reference proteome</keyword>
<sequence>MTIDNYADYDGVALADLVARKEVTPLELVDAAIERIEKHNPALNAVVHKGYEDARAWAKGDLPDGPFRGVPFLVKDLGVKVKGWPATAGSHYLRDYVAEEDSILATRYRQAGVVFVGRTNTPEYGITGTTESARLGPCRNPWNTEHISGGSSGGAAATVAAGIVPMAHASDGLGSIRIPAACCGLVGLKTTRARNPDSGEDGERAMGFSVDHVVTRTVRDSAAMLDATCAPEPDSPYPPLPYERPFAEEVTRSPGKLKIAYSAETPRGADIHPENQAALEKTVTLLRELGHEVVEQGLGVDYRTLYRAQGAVSASNFAAGMLEREEMLGRPPEEHELEPLTWRALNAGRKITGAQAFWGWRTLRRLSRQIIHNLLPYDAYLCPVMGTPPPKIGHIDPVNLDPKEVDKRQAEVFPFTPPFNFTGQPSLSLPLWWSADDLPLGMMFTGRFGDEATLLRLAAQLEEARPWIGRKPPVWN</sequence>
<dbReference type="PANTHER" id="PTHR11895">
    <property type="entry name" value="TRANSAMIDASE"/>
    <property type="match status" value="1"/>
</dbReference>
<gene>
    <name evidence="3" type="ORF">GTQ45_09540</name>
</gene>